<feature type="signal peptide" evidence="1">
    <location>
        <begin position="1"/>
        <end position="26"/>
    </location>
</feature>
<protein>
    <recommendedName>
        <fullName evidence="2">Putative auto-transporter adhesin head GIN domain-containing protein</fullName>
    </recommendedName>
</protein>
<dbReference type="Gene3D" id="2.160.20.120">
    <property type="match status" value="1"/>
</dbReference>
<evidence type="ECO:0000256" key="1">
    <source>
        <dbReference type="SAM" id="SignalP"/>
    </source>
</evidence>
<gene>
    <name evidence="3" type="ORF">BUL40_04400</name>
</gene>
<proteinExistence type="predicted"/>
<dbReference type="PROSITE" id="PS51257">
    <property type="entry name" value="PROKAR_LIPOPROTEIN"/>
    <property type="match status" value="1"/>
</dbReference>
<keyword evidence="1" id="KW-0732">Signal</keyword>
<dbReference type="Proteomes" id="UP000191680">
    <property type="component" value="Unassembled WGS sequence"/>
</dbReference>
<comment type="caution">
    <text evidence="3">The sequence shown here is derived from an EMBL/GenBank/DDBJ whole genome shotgun (WGS) entry which is preliminary data.</text>
</comment>
<dbReference type="OrthoDB" id="1466971at2"/>
<dbReference type="Pfam" id="PF10988">
    <property type="entry name" value="DUF2807"/>
    <property type="match status" value="1"/>
</dbReference>
<sequence length="255" mass="28268">MQRRKLIVVFYSAMALFFLGCNSEDASDCFQNAGDLQQVEVALPNFTKITVFEQLNLVLKQGPEQKVVIESGEYLLNEISAEVEEGRLIVQNENGCNLLRDYALSTVYVTAPNIEEIRSSTGLTISSDGVLSYPTLRLVSESFINPDTETTDGSFELDLNTTTVSIVVNGIAYFNLKGNSTNLDITIAAGDTRIEAQELITTNVNLNHRGSNDILVNPQERLIGVIRGYGDVLSFNRPETVRVTEEFRGKLIFKD</sequence>
<dbReference type="EMBL" id="MTBC01000002">
    <property type="protein sequence ID" value="OQD43971.1"/>
    <property type="molecule type" value="Genomic_DNA"/>
</dbReference>
<dbReference type="InterPro" id="IPR021255">
    <property type="entry name" value="DUF2807"/>
</dbReference>
<evidence type="ECO:0000259" key="2">
    <source>
        <dbReference type="Pfam" id="PF10988"/>
    </source>
</evidence>
<keyword evidence="4" id="KW-1185">Reference proteome</keyword>
<feature type="domain" description="Putative auto-transporter adhesin head GIN" evidence="2">
    <location>
        <begin position="45"/>
        <end position="238"/>
    </location>
</feature>
<evidence type="ECO:0000313" key="3">
    <source>
        <dbReference type="EMBL" id="OQD43971.1"/>
    </source>
</evidence>
<name>A0A1V6LUW8_9FLAO</name>
<organism evidence="3 4">
    <name type="scientific">Croceivirga radicis</name>
    <dbReference type="NCBI Taxonomy" id="1929488"/>
    <lineage>
        <taxon>Bacteria</taxon>
        <taxon>Pseudomonadati</taxon>
        <taxon>Bacteroidota</taxon>
        <taxon>Flavobacteriia</taxon>
        <taxon>Flavobacteriales</taxon>
        <taxon>Flavobacteriaceae</taxon>
        <taxon>Croceivirga</taxon>
    </lineage>
</organism>
<evidence type="ECO:0000313" key="4">
    <source>
        <dbReference type="Proteomes" id="UP000191680"/>
    </source>
</evidence>
<accession>A0A1V6LUW8</accession>
<reference evidence="3 4" key="1">
    <citation type="submission" date="2016-12" db="EMBL/GenBank/DDBJ databases">
        <authorList>
            <person name="Song W.-J."/>
            <person name="Kurnit D.M."/>
        </authorList>
    </citation>
    <scope>NUCLEOTIDE SEQUENCE [LARGE SCALE GENOMIC DNA]</scope>
    <source>
        <strain evidence="3 4">HSG9</strain>
    </source>
</reference>
<feature type="chain" id="PRO_5012099201" description="Putative auto-transporter adhesin head GIN domain-containing protein" evidence="1">
    <location>
        <begin position="27"/>
        <end position="255"/>
    </location>
</feature>
<dbReference type="AlphaFoldDB" id="A0A1V6LUW8"/>